<evidence type="ECO:0000313" key="6">
    <source>
        <dbReference type="Proteomes" id="UP000658656"/>
    </source>
</evidence>
<accession>A0A8H9IRU2</accession>
<feature type="domain" description="Type I restriction modification DNA specificity" evidence="4">
    <location>
        <begin position="249"/>
        <end position="363"/>
    </location>
</feature>
<evidence type="ECO:0000256" key="3">
    <source>
        <dbReference type="ARBA" id="ARBA00023125"/>
    </source>
</evidence>
<protein>
    <recommendedName>
        <fullName evidence="4">Type I restriction modification DNA specificity domain-containing protein</fullName>
    </recommendedName>
</protein>
<dbReference type="GO" id="GO:0009307">
    <property type="term" value="P:DNA restriction-modification system"/>
    <property type="evidence" value="ECO:0007669"/>
    <property type="project" value="UniProtKB-KW"/>
</dbReference>
<dbReference type="GO" id="GO:0003677">
    <property type="term" value="F:DNA binding"/>
    <property type="evidence" value="ECO:0007669"/>
    <property type="project" value="UniProtKB-KW"/>
</dbReference>
<dbReference type="RefSeq" id="WP_183176709.1">
    <property type="nucleotide sequence ID" value="NZ_BNAV01000003.1"/>
</dbReference>
<dbReference type="PANTHER" id="PTHR30408">
    <property type="entry name" value="TYPE-1 RESTRICTION ENZYME ECOKI SPECIFICITY PROTEIN"/>
    <property type="match status" value="1"/>
</dbReference>
<evidence type="ECO:0000256" key="2">
    <source>
        <dbReference type="ARBA" id="ARBA00022747"/>
    </source>
</evidence>
<evidence type="ECO:0000259" key="4">
    <source>
        <dbReference type="Pfam" id="PF01420"/>
    </source>
</evidence>
<dbReference type="EMBL" id="BNAV01000003">
    <property type="protein sequence ID" value="GHF50783.1"/>
    <property type="molecule type" value="Genomic_DNA"/>
</dbReference>
<proteinExistence type="inferred from homology"/>
<dbReference type="Pfam" id="PF01420">
    <property type="entry name" value="Methylase_S"/>
    <property type="match status" value="2"/>
</dbReference>
<reference evidence="5" key="1">
    <citation type="journal article" date="2014" name="Int. J. Syst. Evol. Microbiol.">
        <title>Complete genome sequence of Corynebacterium casei LMG S-19264T (=DSM 44701T), isolated from a smear-ripened cheese.</title>
        <authorList>
            <consortium name="US DOE Joint Genome Institute (JGI-PGF)"/>
            <person name="Walter F."/>
            <person name="Albersmeier A."/>
            <person name="Kalinowski J."/>
            <person name="Ruckert C."/>
        </authorList>
    </citation>
    <scope>NUCLEOTIDE SEQUENCE</scope>
    <source>
        <strain evidence="5">CGMCC 4.7679</strain>
    </source>
</reference>
<feature type="domain" description="Type I restriction modification DNA specificity" evidence="4">
    <location>
        <begin position="42"/>
        <end position="164"/>
    </location>
</feature>
<evidence type="ECO:0000313" key="5">
    <source>
        <dbReference type="EMBL" id="GHF50783.1"/>
    </source>
</evidence>
<evidence type="ECO:0000256" key="1">
    <source>
        <dbReference type="ARBA" id="ARBA00010923"/>
    </source>
</evidence>
<dbReference type="SUPFAM" id="SSF116734">
    <property type="entry name" value="DNA methylase specificity domain"/>
    <property type="match status" value="2"/>
</dbReference>
<sequence length="383" mass="43064">MTNYPRRALGEALALDLDEVRVDDNSTYKIAGVYGFGRGLFKREAIKGNDTSYKKLNRLHGGHIVMSRLKAFEGAIAAVPDQFEGWFLSQEFPTFRVDESQAYVGYIRYICGWPEFWTMLSSESKGIGSRRERVSAERLLSIRVPLPNLEEQHRIAAELDSAFSNLDRAHQLRSQMRRKSAALVEALMSTSVDSAENEVRLCDVLRLERRPVQVNPSGNYREIGVKSFGKGIFHKAPISGVELGAKRVFHIEPGDLVFSNVFAWEGAVAVASEAERGFIGSHRFMTYRVNSEIADRDYLFHYFTSRLGLETIRRASPGSAGRNRTLGIEAFAREKVRLPDTEKQKNIGAMLTALREKLESAKSDEHLEALRLSLLNAAFTGQL</sequence>
<comment type="caution">
    <text evidence="5">The sequence shown here is derived from an EMBL/GenBank/DDBJ whole genome shotgun (WGS) entry which is preliminary data.</text>
</comment>
<dbReference type="Gene3D" id="3.90.220.20">
    <property type="entry name" value="DNA methylase specificity domains"/>
    <property type="match status" value="2"/>
</dbReference>
<dbReference type="InterPro" id="IPR000055">
    <property type="entry name" value="Restrct_endonuc_typeI_TRD"/>
</dbReference>
<dbReference type="Proteomes" id="UP000658656">
    <property type="component" value="Unassembled WGS sequence"/>
</dbReference>
<keyword evidence="2" id="KW-0680">Restriction system</keyword>
<dbReference type="InterPro" id="IPR052021">
    <property type="entry name" value="Type-I_RS_S_subunit"/>
</dbReference>
<reference evidence="5" key="2">
    <citation type="submission" date="2020-09" db="EMBL/GenBank/DDBJ databases">
        <authorList>
            <person name="Sun Q."/>
            <person name="Zhou Y."/>
        </authorList>
    </citation>
    <scope>NUCLEOTIDE SEQUENCE</scope>
    <source>
        <strain evidence="5">CGMCC 4.7679</strain>
    </source>
</reference>
<keyword evidence="6" id="KW-1185">Reference proteome</keyword>
<dbReference type="PANTHER" id="PTHR30408:SF12">
    <property type="entry name" value="TYPE I RESTRICTION ENZYME MJAVIII SPECIFICITY SUBUNIT"/>
    <property type="match status" value="1"/>
</dbReference>
<organism evidence="5 6">
    <name type="scientific">Amycolatopsis bartoniae</name>
    <dbReference type="NCBI Taxonomy" id="941986"/>
    <lineage>
        <taxon>Bacteria</taxon>
        <taxon>Bacillati</taxon>
        <taxon>Actinomycetota</taxon>
        <taxon>Actinomycetes</taxon>
        <taxon>Pseudonocardiales</taxon>
        <taxon>Pseudonocardiaceae</taxon>
        <taxon>Amycolatopsis</taxon>
    </lineage>
</organism>
<dbReference type="InterPro" id="IPR044946">
    <property type="entry name" value="Restrct_endonuc_typeI_TRD_sf"/>
</dbReference>
<comment type="similarity">
    <text evidence="1">Belongs to the type-I restriction system S methylase family.</text>
</comment>
<name>A0A8H9IRU2_9PSEU</name>
<dbReference type="AlphaFoldDB" id="A0A8H9IRU2"/>
<gene>
    <name evidence="5" type="ORF">GCM10017566_24880</name>
</gene>
<keyword evidence="3" id="KW-0238">DNA-binding</keyword>